<dbReference type="Proteomes" id="UP001168380">
    <property type="component" value="Unassembled WGS sequence"/>
</dbReference>
<keyword evidence="4" id="KW-0798">TonB box</keyword>
<dbReference type="Gene3D" id="2.170.130.10">
    <property type="entry name" value="TonB-dependent receptor, plug domain"/>
    <property type="match status" value="1"/>
</dbReference>
<dbReference type="InterPro" id="IPR037066">
    <property type="entry name" value="Plug_dom_sf"/>
</dbReference>
<feature type="domain" description="TonB-dependent receptor-like beta-barrel" evidence="6">
    <location>
        <begin position="422"/>
        <end position="986"/>
    </location>
</feature>
<evidence type="ECO:0000256" key="1">
    <source>
        <dbReference type="ARBA" id="ARBA00004442"/>
    </source>
</evidence>
<evidence type="ECO:0000256" key="5">
    <source>
        <dbReference type="SAM" id="SignalP"/>
    </source>
</evidence>
<keyword evidence="8" id="KW-0675">Receptor</keyword>
<dbReference type="InterPro" id="IPR012910">
    <property type="entry name" value="Plug_dom"/>
</dbReference>
<keyword evidence="9" id="KW-1185">Reference proteome</keyword>
<dbReference type="Pfam" id="PF07715">
    <property type="entry name" value="Plug"/>
    <property type="match status" value="1"/>
</dbReference>
<evidence type="ECO:0000256" key="3">
    <source>
        <dbReference type="ARBA" id="ARBA00023237"/>
    </source>
</evidence>
<accession>A0ABT8TER8</accession>
<dbReference type="Gene3D" id="2.40.170.20">
    <property type="entry name" value="TonB-dependent receptor, beta-barrel domain"/>
    <property type="match status" value="1"/>
</dbReference>
<evidence type="ECO:0000259" key="7">
    <source>
        <dbReference type="Pfam" id="PF07715"/>
    </source>
</evidence>
<dbReference type="RefSeq" id="WP_302712192.1">
    <property type="nucleotide sequence ID" value="NZ_JAULRT010000052.1"/>
</dbReference>
<dbReference type="NCBIfam" id="TIGR01782">
    <property type="entry name" value="TonB-Xanth-Caul"/>
    <property type="match status" value="1"/>
</dbReference>
<feature type="signal peptide" evidence="5">
    <location>
        <begin position="1"/>
        <end position="30"/>
    </location>
</feature>
<keyword evidence="3" id="KW-0998">Cell outer membrane</keyword>
<feature type="chain" id="PRO_5045804266" evidence="5">
    <location>
        <begin position="31"/>
        <end position="1019"/>
    </location>
</feature>
<evidence type="ECO:0000256" key="4">
    <source>
        <dbReference type="RuleBase" id="RU003357"/>
    </source>
</evidence>
<evidence type="ECO:0000256" key="2">
    <source>
        <dbReference type="ARBA" id="ARBA00023136"/>
    </source>
</evidence>
<name>A0ABT8TER8_9GAMM</name>
<dbReference type="InterPro" id="IPR010104">
    <property type="entry name" value="TonB_rcpt_bac"/>
</dbReference>
<dbReference type="InterPro" id="IPR000531">
    <property type="entry name" value="Beta-barrel_TonB"/>
</dbReference>
<reference evidence="8" key="1">
    <citation type="submission" date="2023-07" db="EMBL/GenBank/DDBJ databases">
        <title>Gilvimarinus algae sp. nov., isolated from the surface of Kelp.</title>
        <authorList>
            <person name="Sun Y.Y."/>
            <person name="Gong Y."/>
            <person name="Du Z.J."/>
        </authorList>
    </citation>
    <scope>NUCLEOTIDE SEQUENCE</scope>
    <source>
        <strain evidence="8">SDUM040014</strain>
    </source>
</reference>
<dbReference type="PANTHER" id="PTHR40980">
    <property type="entry name" value="PLUG DOMAIN-CONTAINING PROTEIN"/>
    <property type="match status" value="1"/>
</dbReference>
<evidence type="ECO:0000313" key="9">
    <source>
        <dbReference type="Proteomes" id="UP001168380"/>
    </source>
</evidence>
<comment type="similarity">
    <text evidence="4">Belongs to the TonB-dependent receptor family.</text>
</comment>
<keyword evidence="5" id="KW-0732">Signal</keyword>
<sequence>MYSKSTFKKKLIVSAIASTALAGLSQTSLAQDDAALEEVVVTGIRASLDRAMDIKRDSTGVVDAISAEDIGKMPDANLAESLQRIAGVSITRTNGEGARVTVRGIDPSMNMVTLNGRNMPSVTNDAGVGDRASRAFDFAALAAESVSGAEIYKTGRADLSGGGLGATINLKTLRPLDVGDIKATVGAKAVHDTTIGRDGDGREVTPEVSGVFSWANDEETFGVALSASYQERDNVRSNAFVNNWQMRQVNADGSLPGIADSAVITNPLSAGDYYATPTDLRFALEDNHRERTNGQLTMQFRPVDSLTATVDYTYAEYELDQRRSQQSTWYNESAIDALTFDSNQEVHTPVIYSNAYSVGAGKDVSFAAQDYNGTTTSESVGVNLEWNVTDNFSLAVDYHDSSSKNYTTQTELGLNANVVTSEYADWRNDLPVMGITFDDSREDKGNNNGILDGGDMSSAMGSARWDSTDANIEQLRLDGALDLGGFAFFEQVDITFGVEDRKDRNHTLMNNGESPRITMGNWGGVDPDTFGPDWSSYFVPRDFGEGFPSFSESTGDSQFLDYGLEVRDFDTVVQNIEWVYAQGLSDPDIAANFNNFPNGRIMPNGVINTDRTITEEVQAYYVQFAGGFDIAGMASNIVVGLRQEETELTSEAVTLLPTNQSWDGDDDWSLVYTGGGEGVAVATNEYDNFLPNVDFDIALTEDIKLRASYSITIARPSYNNLRSNISLDSQLNKQASAGNPMLTPLESENLDLSVEWYYGDASYVSAAIFQKEVSDFIGTTVDDLPAYNLRDIREGPRFDQAIADINAARANDETNRDGTLWDPNNLAHQHDMMLINEGLDPNNESTAVRPDSSDPIQLWATTNPSNFRDDTITGAELSLQHFFGESGFGVQANYTFVESDLNVDNTSQEEQFAMLGVSDTANLALIYDQDRLQARVTYNWRDSYLTSLAQGGNNAPGYVAEYSQIDFSISYDVTDNVTLSAEGLNVTGEDSRLYGRSERQMFSLEDLGARYSLGARYTF</sequence>
<gene>
    <name evidence="8" type="ORF">QWI16_07570</name>
</gene>
<dbReference type="InterPro" id="IPR036942">
    <property type="entry name" value="Beta-barrel_TonB_sf"/>
</dbReference>
<dbReference type="Pfam" id="PF00593">
    <property type="entry name" value="TonB_dep_Rec_b-barrel"/>
    <property type="match status" value="1"/>
</dbReference>
<dbReference type="PANTHER" id="PTHR40980:SF3">
    <property type="entry name" value="TONB-DEPENDENT RECEPTOR-LIKE BETA-BARREL DOMAIN-CONTAINING PROTEIN"/>
    <property type="match status" value="1"/>
</dbReference>
<proteinExistence type="inferred from homology"/>
<comment type="subcellular location">
    <subcellularLocation>
        <location evidence="1 4">Cell outer membrane</location>
    </subcellularLocation>
</comment>
<protein>
    <submittedName>
        <fullName evidence="8">TonB-dependent receptor</fullName>
    </submittedName>
</protein>
<dbReference type="SUPFAM" id="SSF56935">
    <property type="entry name" value="Porins"/>
    <property type="match status" value="1"/>
</dbReference>
<evidence type="ECO:0000313" key="8">
    <source>
        <dbReference type="EMBL" id="MDO3382029.1"/>
    </source>
</evidence>
<dbReference type="EMBL" id="JAULRT010000052">
    <property type="protein sequence ID" value="MDO3382029.1"/>
    <property type="molecule type" value="Genomic_DNA"/>
</dbReference>
<keyword evidence="2 4" id="KW-0472">Membrane</keyword>
<organism evidence="8 9">
    <name type="scientific">Gilvimarinus algae</name>
    <dbReference type="NCBI Taxonomy" id="3058037"/>
    <lineage>
        <taxon>Bacteria</taxon>
        <taxon>Pseudomonadati</taxon>
        <taxon>Pseudomonadota</taxon>
        <taxon>Gammaproteobacteria</taxon>
        <taxon>Cellvibrionales</taxon>
        <taxon>Cellvibrionaceae</taxon>
        <taxon>Gilvimarinus</taxon>
    </lineage>
</organism>
<feature type="domain" description="TonB-dependent receptor plug" evidence="7">
    <location>
        <begin position="55"/>
        <end position="163"/>
    </location>
</feature>
<evidence type="ECO:0000259" key="6">
    <source>
        <dbReference type="Pfam" id="PF00593"/>
    </source>
</evidence>
<comment type="caution">
    <text evidence="8">The sequence shown here is derived from an EMBL/GenBank/DDBJ whole genome shotgun (WGS) entry which is preliminary data.</text>
</comment>